<feature type="region of interest" description="Disordered" evidence="1">
    <location>
        <begin position="160"/>
        <end position="189"/>
    </location>
</feature>
<dbReference type="EMBL" id="FO082268">
    <property type="protein sequence ID" value="CCO18742.1"/>
    <property type="molecule type" value="Genomic_DNA"/>
</dbReference>
<feature type="compositionally biased region" description="Gly residues" evidence="1">
    <location>
        <begin position="164"/>
        <end position="178"/>
    </location>
</feature>
<evidence type="ECO:0000313" key="2">
    <source>
        <dbReference type="EMBL" id="CCO18742.1"/>
    </source>
</evidence>
<reference evidence="2 3" key="1">
    <citation type="submission" date="2011-10" db="EMBL/GenBank/DDBJ databases">
        <authorList>
            <person name="Genoscope - CEA"/>
        </authorList>
    </citation>
    <scope>NUCLEOTIDE SEQUENCE [LARGE SCALE GENOMIC DNA]</scope>
    <source>
        <strain evidence="2 3">RCC 1105</strain>
    </source>
</reference>
<dbReference type="AlphaFoldDB" id="K8EKH4"/>
<sequence length="634" mass="70625">MTFPSSSNYHQNKSPCLSLRERQLLVFGYPRKVSPGEVLSLVRFLVQDDDEEDNEEVKEETGKYVVKILDEVDVHGCSAAFVQLPRTTTRAQRFRAFERKIQSGIQFEGENIYARAFDAPNRPEALKGLPRTVEEVFKKKEEEEAKTTIQTTIQTKKSAPEGYAIGGNVGGSDDGSGYGTKRKRDGPGPLLSLSENLVVAGGVDIVREEERRRLIRAEVSGGGVFTRDFDAVEFLEFDPATSQPGECERSSVKLVGRRGNNNVERKLAVVYAAEALSFFIGARGLAVRRMRNTFPTVAFECIEHPQRCVFLWQKGTGANGDEEVAKCEEILFEKAVLETIGTLERTTEEYDSLLSAKKVAARTSATSYDFRSQRSSEDTGFVVRTQSDSHPAPFVDKTPLPPPTANEYDHLYQNDDKEEEEEEEKFENTNRILDGDDDDFGGTGFVGGDDEDGTYEKLDERTKLVSRNTPSPIEEELQDVDADAAEPEKNKDINSRLDVHRACSEKLISRTDILFVLGATNKDSGSITERFDLNERFVRVRMPKGKTVSASNYACGIVTKATMEPGRTKMHEVTWKLVLDLGLASVPSYITDVAYLSNDSFTQTETSAFADNLKTRDGEDVAMEMVFGVRALNV</sequence>
<feature type="region of interest" description="Disordered" evidence="1">
    <location>
        <begin position="386"/>
        <end position="405"/>
    </location>
</feature>
<dbReference type="KEGG" id="bpg:Bathy11g01630"/>
<protein>
    <submittedName>
        <fullName evidence="2">Uncharacterized protein</fullName>
    </submittedName>
</protein>
<feature type="region of interest" description="Disordered" evidence="1">
    <location>
        <begin position="414"/>
        <end position="439"/>
    </location>
</feature>
<dbReference type="Proteomes" id="UP000198341">
    <property type="component" value="Chromosome 11"/>
</dbReference>
<name>K8EKH4_9CHLO</name>
<dbReference type="RefSeq" id="XP_007510397.1">
    <property type="nucleotide sequence ID" value="XM_007510335.1"/>
</dbReference>
<gene>
    <name evidence="2" type="ordered locus">Bathy11g01630</name>
</gene>
<evidence type="ECO:0000256" key="1">
    <source>
        <dbReference type="SAM" id="MobiDB-lite"/>
    </source>
</evidence>
<proteinExistence type="predicted"/>
<organism evidence="2 3">
    <name type="scientific">Bathycoccus prasinos</name>
    <dbReference type="NCBI Taxonomy" id="41875"/>
    <lineage>
        <taxon>Eukaryota</taxon>
        <taxon>Viridiplantae</taxon>
        <taxon>Chlorophyta</taxon>
        <taxon>Mamiellophyceae</taxon>
        <taxon>Mamiellales</taxon>
        <taxon>Bathycoccaceae</taxon>
        <taxon>Bathycoccus</taxon>
    </lineage>
</organism>
<keyword evidence="3" id="KW-1185">Reference proteome</keyword>
<evidence type="ECO:0000313" key="3">
    <source>
        <dbReference type="Proteomes" id="UP000198341"/>
    </source>
</evidence>
<accession>K8EKH4</accession>
<dbReference type="GeneID" id="19012843"/>
<feature type="compositionally biased region" description="Acidic residues" evidence="1">
    <location>
        <begin position="416"/>
        <end position="425"/>
    </location>
</feature>